<feature type="transmembrane region" description="Helical" evidence="11">
    <location>
        <begin position="253"/>
        <end position="272"/>
    </location>
</feature>
<feature type="compositionally biased region" description="Low complexity" evidence="10">
    <location>
        <begin position="898"/>
        <end position="909"/>
    </location>
</feature>
<gene>
    <name evidence="13" type="ORF">SAMN05444417_3057</name>
</gene>
<comment type="subcellular location">
    <subcellularLocation>
        <location evidence="1">Cell membrane</location>
        <topology evidence="1">Multi-pass membrane protein</topology>
    </subcellularLocation>
</comment>
<keyword evidence="6" id="KW-0915">Sodium</keyword>
<evidence type="ECO:0000256" key="7">
    <source>
        <dbReference type="ARBA" id="ARBA00023065"/>
    </source>
</evidence>
<feature type="domain" description="Cyclic nucleotide-binding" evidence="12">
    <location>
        <begin position="708"/>
        <end position="822"/>
    </location>
</feature>
<feature type="compositionally biased region" description="Basic and acidic residues" evidence="10">
    <location>
        <begin position="858"/>
        <end position="877"/>
    </location>
</feature>
<evidence type="ECO:0000313" key="14">
    <source>
        <dbReference type="Proteomes" id="UP000184292"/>
    </source>
</evidence>
<feature type="compositionally biased region" description="Low complexity" evidence="10">
    <location>
        <begin position="840"/>
        <end position="857"/>
    </location>
</feature>
<feature type="transmembrane region" description="Helical" evidence="11">
    <location>
        <begin position="169"/>
        <end position="187"/>
    </location>
</feature>
<dbReference type="GO" id="GO:0015385">
    <property type="term" value="F:sodium:proton antiporter activity"/>
    <property type="evidence" value="ECO:0007669"/>
    <property type="project" value="InterPro"/>
</dbReference>
<keyword evidence="7" id="KW-0406">Ion transport</keyword>
<dbReference type="SMART" id="SM00100">
    <property type="entry name" value="cNMP"/>
    <property type="match status" value="1"/>
</dbReference>
<feature type="compositionally biased region" description="Acidic residues" evidence="10">
    <location>
        <begin position="878"/>
        <end position="897"/>
    </location>
</feature>
<dbReference type="InterPro" id="IPR014710">
    <property type="entry name" value="RmlC-like_jellyroll"/>
</dbReference>
<dbReference type="STRING" id="1447782.SAMN05444417_3057"/>
<evidence type="ECO:0000256" key="5">
    <source>
        <dbReference type="ARBA" id="ARBA00022989"/>
    </source>
</evidence>
<dbReference type="PANTHER" id="PTHR10110:SF86">
    <property type="entry name" value="SODIUM_HYDROGEN EXCHANGER 7"/>
    <property type="match status" value="1"/>
</dbReference>
<reference evidence="13 14" key="1">
    <citation type="submission" date="2016-11" db="EMBL/GenBank/DDBJ databases">
        <authorList>
            <person name="Jaros S."/>
            <person name="Januszkiewicz K."/>
            <person name="Wedrychowicz H."/>
        </authorList>
    </citation>
    <scope>NUCLEOTIDE SEQUENCE [LARGE SCALE GENOMIC DNA]</scope>
    <source>
        <strain evidence="13 14">DSM 100565</strain>
    </source>
</reference>
<protein>
    <submittedName>
        <fullName evidence="13">Sodium/proton antiporter, CPA1 family</fullName>
    </submittedName>
</protein>
<dbReference type="CDD" id="cd00038">
    <property type="entry name" value="CAP_ED"/>
    <property type="match status" value="1"/>
</dbReference>
<accession>A0A1M6H1P0</accession>
<dbReference type="Pfam" id="PF00027">
    <property type="entry name" value="cNMP_binding"/>
    <property type="match status" value="1"/>
</dbReference>
<dbReference type="GO" id="GO:0015386">
    <property type="term" value="F:potassium:proton antiporter activity"/>
    <property type="evidence" value="ECO:0007669"/>
    <property type="project" value="TreeGrafter"/>
</dbReference>
<evidence type="ECO:0000256" key="3">
    <source>
        <dbReference type="ARBA" id="ARBA00022475"/>
    </source>
</evidence>
<feature type="transmembrane region" description="Helical" evidence="11">
    <location>
        <begin position="395"/>
        <end position="416"/>
    </location>
</feature>
<feature type="transmembrane region" description="Helical" evidence="11">
    <location>
        <begin position="30"/>
        <end position="49"/>
    </location>
</feature>
<keyword evidence="5 11" id="KW-1133">Transmembrane helix</keyword>
<evidence type="ECO:0000259" key="12">
    <source>
        <dbReference type="PROSITE" id="PS50042"/>
    </source>
</evidence>
<dbReference type="GO" id="GO:0051453">
    <property type="term" value="P:regulation of intracellular pH"/>
    <property type="evidence" value="ECO:0007669"/>
    <property type="project" value="TreeGrafter"/>
</dbReference>
<dbReference type="SUPFAM" id="SSF51206">
    <property type="entry name" value="cAMP-binding domain-like"/>
    <property type="match status" value="1"/>
</dbReference>
<dbReference type="InterPro" id="IPR018422">
    <property type="entry name" value="Cation/H_exchanger_CPA1"/>
</dbReference>
<evidence type="ECO:0000256" key="9">
    <source>
        <dbReference type="ARBA" id="ARBA00023201"/>
    </source>
</evidence>
<dbReference type="InterPro" id="IPR006153">
    <property type="entry name" value="Cation/H_exchanger_TM"/>
</dbReference>
<keyword evidence="4 11" id="KW-0812">Transmembrane</keyword>
<evidence type="ECO:0000313" key="13">
    <source>
        <dbReference type="EMBL" id="SHJ16131.1"/>
    </source>
</evidence>
<keyword evidence="9" id="KW-0739">Sodium transport</keyword>
<feature type="transmembrane region" description="Helical" evidence="11">
    <location>
        <begin position="199"/>
        <end position="217"/>
    </location>
</feature>
<proteinExistence type="predicted"/>
<evidence type="ECO:0000256" key="2">
    <source>
        <dbReference type="ARBA" id="ARBA00022448"/>
    </source>
</evidence>
<evidence type="ECO:0000256" key="11">
    <source>
        <dbReference type="SAM" id="Phobius"/>
    </source>
</evidence>
<evidence type="ECO:0000256" key="4">
    <source>
        <dbReference type="ARBA" id="ARBA00022692"/>
    </source>
</evidence>
<keyword evidence="3" id="KW-1003">Cell membrane</keyword>
<evidence type="ECO:0000256" key="10">
    <source>
        <dbReference type="SAM" id="MobiDB-lite"/>
    </source>
</evidence>
<sequence>MDIVLITAILAGLFLVIGLAEPLAARLRLPYSVILAALGIAIGGAAAFFLRTTFTDALNPVAEAILALPIRSNVFLYVFLPTLLFQVTLGLNLRRMLDDWVPILVLAIVAVVVATLSVGYALHWVAGMTLFPALLVGAIVSTTDPSAVVGIFRSIAAPLRLSRIVEGESLLNDAAAIALFGLFMGFVMRGVPDPQLGSALAQFPFLLVGGAAAGWAAGRLTVMAMGLVWRFPLAQLSLSVALPYLAYIGSEQLVGASGVIAVVAAGLTLNLIGPGRLTPAAWANLREVWDLLAHWAGALIFVLAALLIPRLLDGLTFGDLGRILVVTAAALVARAFILFVLLPLLDRARLSPHVERPYRAAILWGGLRGAVTLALALAVTESLRVPPDVRREVGILATGFVLFTLIVQGTTLRWVIAKLGLDRLSPIDAALANQVVAVALQEVREEVAEVTENYGLARETVRAEAKRFGERLDAAVKRADEAEAILDRDRITLGLIALAGAERELILERFREQAISSRLAEMALSDADRLIEQTRVQGRMGYRRAARRPLGQGGVYRLAAWLHTRLRLSRLFARLTEDRFERLLIQRLILKDLDGFIDRRIRRIHGRRVANLLHDLLDARAEEVGQALDGLRLQYPGYAEELERRFIRRTALRLEEREYEVLREEGLIGPELHATLTADLGRRRARIERRPALDLAVRKAELIQQMPLFAEMQPRMVRRLARGLRTRYVTAGEVIVRRDSPPRSVFFIATGAVELLTGTQTVRLGRGEMFGQLALLARRPRRTEVRALSHGVLLELDEQRFQRLLRGSGALRRAVRESAERRGVALDGLDGLVGAATSGLAGASGAPKAPGGSAAEAPPERDAGTEAPSGREGRAVPEGDEVEESPFLAVEDEDEVDGAAPAGGPVAAARRADGADGSLPPRRDGTGGAAPADGAGTDGGTDGGDAGQGTEPVGPDEEPTAGSGAGREAGGDEPEGAGSGRDPARAAS</sequence>
<feature type="transmembrane region" description="Helical" evidence="11">
    <location>
        <begin position="323"/>
        <end position="342"/>
    </location>
</feature>
<dbReference type="GO" id="GO:0098719">
    <property type="term" value="P:sodium ion import across plasma membrane"/>
    <property type="evidence" value="ECO:0007669"/>
    <property type="project" value="TreeGrafter"/>
</dbReference>
<dbReference type="Pfam" id="PF00999">
    <property type="entry name" value="Na_H_Exchanger"/>
    <property type="match status" value="1"/>
</dbReference>
<name>A0A1M6H1P0_9RHOB</name>
<feature type="transmembrane region" description="Helical" evidence="11">
    <location>
        <begin position="229"/>
        <end position="246"/>
    </location>
</feature>
<organism evidence="13 14">
    <name type="scientific">Wenxinia saemankumensis</name>
    <dbReference type="NCBI Taxonomy" id="1447782"/>
    <lineage>
        <taxon>Bacteria</taxon>
        <taxon>Pseudomonadati</taxon>
        <taxon>Pseudomonadota</taxon>
        <taxon>Alphaproteobacteria</taxon>
        <taxon>Rhodobacterales</taxon>
        <taxon>Roseobacteraceae</taxon>
        <taxon>Wenxinia</taxon>
    </lineage>
</organism>
<dbReference type="Proteomes" id="UP000184292">
    <property type="component" value="Unassembled WGS sequence"/>
</dbReference>
<dbReference type="PROSITE" id="PS50042">
    <property type="entry name" value="CNMP_BINDING_3"/>
    <property type="match status" value="1"/>
</dbReference>
<keyword evidence="14" id="KW-1185">Reference proteome</keyword>
<feature type="compositionally biased region" description="Gly residues" evidence="10">
    <location>
        <begin position="936"/>
        <end position="947"/>
    </location>
</feature>
<feature type="transmembrane region" description="Helical" evidence="11">
    <location>
        <begin position="134"/>
        <end position="157"/>
    </location>
</feature>
<dbReference type="InterPro" id="IPR018490">
    <property type="entry name" value="cNMP-bd_dom_sf"/>
</dbReference>
<dbReference type="Gene3D" id="6.10.140.1330">
    <property type="match status" value="1"/>
</dbReference>
<dbReference type="AlphaFoldDB" id="A0A1M6H1P0"/>
<keyword evidence="2" id="KW-0813">Transport</keyword>
<dbReference type="InterPro" id="IPR000595">
    <property type="entry name" value="cNMP-bd_dom"/>
</dbReference>
<evidence type="ECO:0000256" key="1">
    <source>
        <dbReference type="ARBA" id="ARBA00004651"/>
    </source>
</evidence>
<dbReference type="EMBL" id="FQYO01000005">
    <property type="protein sequence ID" value="SHJ16131.1"/>
    <property type="molecule type" value="Genomic_DNA"/>
</dbReference>
<evidence type="ECO:0000256" key="8">
    <source>
        <dbReference type="ARBA" id="ARBA00023136"/>
    </source>
</evidence>
<dbReference type="Gene3D" id="2.60.120.10">
    <property type="entry name" value="Jelly Rolls"/>
    <property type="match status" value="1"/>
</dbReference>
<feature type="region of interest" description="Disordered" evidence="10">
    <location>
        <begin position="840"/>
        <end position="988"/>
    </location>
</feature>
<dbReference type="GO" id="GO:0005886">
    <property type="term" value="C:plasma membrane"/>
    <property type="evidence" value="ECO:0007669"/>
    <property type="project" value="UniProtKB-SubCell"/>
</dbReference>
<feature type="transmembrane region" description="Helical" evidence="11">
    <location>
        <begin position="100"/>
        <end position="122"/>
    </location>
</feature>
<dbReference type="PANTHER" id="PTHR10110">
    <property type="entry name" value="SODIUM/HYDROGEN EXCHANGER"/>
    <property type="match status" value="1"/>
</dbReference>
<feature type="transmembrane region" description="Helical" evidence="11">
    <location>
        <begin position="292"/>
        <end position="311"/>
    </location>
</feature>
<keyword evidence="8 11" id="KW-0472">Membrane</keyword>
<evidence type="ECO:0000256" key="6">
    <source>
        <dbReference type="ARBA" id="ARBA00023053"/>
    </source>
</evidence>